<dbReference type="Proteomes" id="UP001224682">
    <property type="component" value="Unassembled WGS sequence"/>
</dbReference>
<evidence type="ECO:0000313" key="2">
    <source>
        <dbReference type="EMBL" id="MDQ0305272.1"/>
    </source>
</evidence>
<dbReference type="Pfam" id="PF13518">
    <property type="entry name" value="HTH_28"/>
    <property type="match status" value="1"/>
</dbReference>
<dbReference type="InterPro" id="IPR055247">
    <property type="entry name" value="InsJ-like_HTH"/>
</dbReference>
<reference evidence="2 3" key="1">
    <citation type="submission" date="2023-07" db="EMBL/GenBank/DDBJ databases">
        <title>Genomic Encyclopedia of Type Strains, Phase IV (KMG-IV): sequencing the most valuable type-strain genomes for metagenomic binning, comparative biology and taxonomic classification.</title>
        <authorList>
            <person name="Goeker M."/>
        </authorList>
    </citation>
    <scope>NUCLEOTIDE SEQUENCE [LARGE SCALE GENOMIC DNA]</scope>
    <source>
        <strain evidence="2 3">DSM 2457</strain>
    </source>
</reference>
<evidence type="ECO:0000313" key="3">
    <source>
        <dbReference type="Proteomes" id="UP001224682"/>
    </source>
</evidence>
<accession>A0ABU0BJS3</accession>
<organism evidence="2 3">
    <name type="scientific">Ancylobacter polymorphus</name>
    <dbReference type="NCBI Taxonomy" id="223390"/>
    <lineage>
        <taxon>Bacteria</taxon>
        <taxon>Pseudomonadati</taxon>
        <taxon>Pseudomonadota</taxon>
        <taxon>Alphaproteobacteria</taxon>
        <taxon>Hyphomicrobiales</taxon>
        <taxon>Xanthobacteraceae</taxon>
        <taxon>Ancylobacter</taxon>
    </lineage>
</organism>
<protein>
    <submittedName>
        <fullName evidence="2">Transposase</fullName>
    </submittedName>
</protein>
<evidence type="ECO:0000259" key="1">
    <source>
        <dbReference type="Pfam" id="PF13518"/>
    </source>
</evidence>
<keyword evidence="3" id="KW-1185">Reference proteome</keyword>
<comment type="caution">
    <text evidence="2">The sequence shown here is derived from an EMBL/GenBank/DDBJ whole genome shotgun (WGS) entry which is preliminary data.</text>
</comment>
<gene>
    <name evidence="2" type="ORF">J2S75_004323</name>
</gene>
<dbReference type="EMBL" id="JAUSUI010000012">
    <property type="protein sequence ID" value="MDQ0305272.1"/>
    <property type="molecule type" value="Genomic_DNA"/>
</dbReference>
<proteinExistence type="predicted"/>
<name>A0ABU0BJS3_9HYPH</name>
<feature type="domain" description="Insertion element IS150 protein InsJ-like helix-turn-helix" evidence="1">
    <location>
        <begin position="4"/>
        <end position="44"/>
    </location>
</feature>
<sequence>MAHVRAGASLTEAAACAHRRPRTLLNWIARYNAEGVAGLADRPRLSSRPE</sequence>